<reference evidence="1" key="1">
    <citation type="submission" date="2020-07" db="EMBL/GenBank/DDBJ databases">
        <authorList>
            <person name="Tarantini F.S."/>
            <person name="Hong K.W."/>
            <person name="Chan K.G."/>
        </authorList>
    </citation>
    <scope>NUCLEOTIDE SEQUENCE</scope>
    <source>
        <strain evidence="1">32-07</strain>
    </source>
</reference>
<gene>
    <name evidence="1" type="ORF">AGRA3207_000202</name>
</gene>
<accession>A0ABX8R580</accession>
<evidence type="ECO:0000313" key="1">
    <source>
        <dbReference type="EMBL" id="QXJ26241.1"/>
    </source>
</evidence>
<evidence type="ECO:0000313" key="2">
    <source>
        <dbReference type="Proteomes" id="UP001049518"/>
    </source>
</evidence>
<sequence>MARSYDVEITWLEAVVEALEALGQFNTSITQPYGSGAPFLHVVGHGGTRLAETIRVRRVTEDDSVRGVWSWEEDVAGKGDPVEAAKAIHRVTCPRM</sequence>
<proteinExistence type="predicted"/>
<keyword evidence="2" id="KW-1185">Reference proteome</keyword>
<dbReference type="Proteomes" id="UP001049518">
    <property type="component" value="Chromosome"/>
</dbReference>
<dbReference type="EMBL" id="CP059572">
    <property type="protein sequence ID" value="QXJ26241.1"/>
    <property type="molecule type" value="Genomic_DNA"/>
</dbReference>
<protein>
    <submittedName>
        <fullName evidence="1">Uncharacterized protein</fullName>
    </submittedName>
</protein>
<name>A0ABX8R580_9ACTN</name>
<organism evidence="1 2">
    <name type="scientific">Actinomadura graeca</name>
    <dbReference type="NCBI Taxonomy" id="2750812"/>
    <lineage>
        <taxon>Bacteria</taxon>
        <taxon>Bacillati</taxon>
        <taxon>Actinomycetota</taxon>
        <taxon>Actinomycetes</taxon>
        <taxon>Streptosporangiales</taxon>
        <taxon>Thermomonosporaceae</taxon>
        <taxon>Actinomadura</taxon>
    </lineage>
</organism>